<dbReference type="EMBL" id="VJWX01000405">
    <property type="protein sequence ID" value="TVT30752.1"/>
    <property type="molecule type" value="Genomic_DNA"/>
</dbReference>
<dbReference type="HAMAP" id="MF_01812">
    <property type="entry name" value="Eis"/>
    <property type="match status" value="1"/>
</dbReference>
<dbReference type="NCBIfam" id="NF002367">
    <property type="entry name" value="PRK01346.1-4"/>
    <property type="match status" value="1"/>
</dbReference>
<feature type="binding site" evidence="4">
    <location>
        <begin position="83"/>
        <end position="85"/>
    </location>
    <ligand>
        <name>acetyl-CoA</name>
        <dbReference type="ChEBI" id="CHEBI:57288"/>
    </ligand>
</feature>
<dbReference type="Gene3D" id="3.40.630.30">
    <property type="match status" value="2"/>
</dbReference>
<dbReference type="InterPro" id="IPR022902">
    <property type="entry name" value="NAcTrfase_Eis"/>
</dbReference>
<feature type="binding site" evidence="4">
    <location>
        <begin position="119"/>
        <end position="120"/>
    </location>
    <ligand>
        <name>acetyl-CoA</name>
        <dbReference type="ChEBI" id="CHEBI:57288"/>
    </ligand>
</feature>
<gene>
    <name evidence="6" type="ORF">FNH05_28865</name>
</gene>
<dbReference type="PANTHER" id="PTHR37817">
    <property type="entry name" value="N-ACETYLTRANSFERASE EIS"/>
    <property type="match status" value="1"/>
</dbReference>
<evidence type="ECO:0000256" key="1">
    <source>
        <dbReference type="ARBA" id="ARBA00009213"/>
    </source>
</evidence>
<comment type="subunit">
    <text evidence="4">Homohexamer; trimer of dimers.</text>
</comment>
<comment type="similarity">
    <text evidence="1 4">Belongs to the acetyltransferase Eis family.</text>
</comment>
<evidence type="ECO:0000259" key="5">
    <source>
        <dbReference type="PROSITE" id="PS51186"/>
    </source>
</evidence>
<comment type="caution">
    <text evidence="6">The sequence shown here is derived from an EMBL/GenBank/DDBJ whole genome shotgun (WGS) entry which is preliminary data.</text>
</comment>
<feature type="active site" description="Proton acceptor; via carboxylate" evidence="4">
    <location>
        <position position="402"/>
    </location>
</feature>
<dbReference type="GO" id="GO:0034069">
    <property type="term" value="F:aminoglycoside N-acetyltransferase activity"/>
    <property type="evidence" value="ECO:0007669"/>
    <property type="project" value="TreeGrafter"/>
</dbReference>
<feature type="binding site" evidence="4">
    <location>
        <begin position="91"/>
        <end position="96"/>
    </location>
    <ligand>
        <name>acetyl-CoA</name>
        <dbReference type="ChEBI" id="CHEBI:57288"/>
    </ligand>
</feature>
<dbReference type="SUPFAM" id="SSF55718">
    <property type="entry name" value="SCP-like"/>
    <property type="match status" value="1"/>
</dbReference>
<evidence type="ECO:0000256" key="3">
    <source>
        <dbReference type="ARBA" id="ARBA00023315"/>
    </source>
</evidence>
<feature type="domain" description="N-acetyltransferase" evidence="5">
    <location>
        <begin position="4"/>
        <end position="152"/>
    </location>
</feature>
<dbReference type="PANTHER" id="PTHR37817:SF1">
    <property type="entry name" value="N-ACETYLTRANSFERASE EIS"/>
    <property type="match status" value="1"/>
</dbReference>
<dbReference type="Pfam" id="PF17668">
    <property type="entry name" value="Acetyltransf_17"/>
    <property type="match status" value="1"/>
</dbReference>
<sequence length="402" mass="43041">MTEFAVRPLAEGEQRPAFDVLSQSLHGPVSTDERWAKRAEGFPAERKFGAFEGGTVIGVTSSIATELAVPGGTTLPSAAVDGVGVRADSTRRGVLTALMAEQLADCAARGEVLAHLHASETTIYGRFGYAVATRGKTLRILKGRARFRDDAPSGGRVRLVGTDAAKKLIPELYERIAPNSPGMMTRPPVWWNWARDGLVGENFVAVHTGPDGDDGFVLYHPQDRRSFEQPEAGAALVVRDLHAANTGALAGLWRFLCRVDLVGEVRAPDRPLDDPIGLMLTDPRACEVLGLEDSTWLRLVDVPVALAARTYRPAAPVVLEVTDPLLPANSGRYRVAPEGATRTEEPAGLALGVDTLAMIYLGDRAPSRLAALNRIEVRDPAALPEADALFATATAPWCGTPF</sequence>
<proteinExistence type="inferred from homology"/>
<dbReference type="InterPro" id="IPR051554">
    <property type="entry name" value="Acetyltransferase_Eis"/>
</dbReference>
<dbReference type="InterPro" id="IPR041380">
    <property type="entry name" value="Acetyltransf_17"/>
</dbReference>
<keyword evidence="2 4" id="KW-0808">Transferase</keyword>
<evidence type="ECO:0000256" key="4">
    <source>
        <dbReference type="HAMAP-Rule" id="MF_01812"/>
    </source>
</evidence>
<name>A0A558B2L2_9PSEU</name>
<reference evidence="6 7" key="2">
    <citation type="submission" date="2019-08" db="EMBL/GenBank/DDBJ databases">
        <title>Amycolatopsis acidicola sp. nov., isolated from peat swamp forest soil.</title>
        <authorList>
            <person name="Srisuk N."/>
        </authorList>
    </citation>
    <scope>NUCLEOTIDE SEQUENCE [LARGE SCALE GENOMIC DNA]</scope>
    <source>
        <strain evidence="6 7">TBRC 6029</strain>
    </source>
</reference>
<accession>A0A558B2L2</accession>
<keyword evidence="3 4" id="KW-0012">Acyltransferase</keyword>
<keyword evidence="7" id="KW-1185">Reference proteome</keyword>
<dbReference type="InterPro" id="IPR036527">
    <property type="entry name" value="SCP2_sterol-bd_dom_sf"/>
</dbReference>
<dbReference type="OrthoDB" id="8399956at2"/>
<protein>
    <submittedName>
        <fullName evidence="6">GNAT family N-acetyltransferase</fullName>
    </submittedName>
</protein>
<dbReference type="Proteomes" id="UP000320011">
    <property type="component" value="Unassembled WGS sequence"/>
</dbReference>
<dbReference type="AlphaFoldDB" id="A0A558B2L2"/>
<evidence type="ECO:0000313" key="6">
    <source>
        <dbReference type="EMBL" id="TVT30752.1"/>
    </source>
</evidence>
<evidence type="ECO:0000313" key="7">
    <source>
        <dbReference type="Proteomes" id="UP000320011"/>
    </source>
</evidence>
<evidence type="ECO:0000256" key="2">
    <source>
        <dbReference type="ARBA" id="ARBA00022679"/>
    </source>
</evidence>
<dbReference type="PROSITE" id="PS51186">
    <property type="entry name" value="GNAT"/>
    <property type="match status" value="1"/>
</dbReference>
<dbReference type="GO" id="GO:0030649">
    <property type="term" value="P:aminoglycoside antibiotic catabolic process"/>
    <property type="evidence" value="ECO:0007669"/>
    <property type="project" value="TreeGrafter"/>
</dbReference>
<dbReference type="Gene3D" id="3.30.1050.10">
    <property type="entry name" value="SCP2 sterol-binding domain"/>
    <property type="match status" value="1"/>
</dbReference>
<dbReference type="Pfam" id="PF13527">
    <property type="entry name" value="Acetyltransf_9"/>
    <property type="match status" value="1"/>
</dbReference>
<reference evidence="6 7" key="1">
    <citation type="submission" date="2019-07" db="EMBL/GenBank/DDBJ databases">
        <authorList>
            <person name="Duangmal K."/>
            <person name="Teo W.F.A."/>
        </authorList>
    </citation>
    <scope>NUCLEOTIDE SEQUENCE [LARGE SCALE GENOMIC DNA]</scope>
    <source>
        <strain evidence="6 7">TBRC 6029</strain>
    </source>
</reference>
<feature type="active site" description="Proton donor" evidence="4">
    <location>
        <position position="124"/>
    </location>
</feature>
<organism evidence="6 7">
    <name type="scientific">Amycolatopsis rhizosphaerae</name>
    <dbReference type="NCBI Taxonomy" id="2053003"/>
    <lineage>
        <taxon>Bacteria</taxon>
        <taxon>Bacillati</taxon>
        <taxon>Actinomycetota</taxon>
        <taxon>Actinomycetes</taxon>
        <taxon>Pseudonocardiales</taxon>
        <taxon>Pseudonocardiaceae</taxon>
        <taxon>Amycolatopsis</taxon>
    </lineage>
</organism>
<dbReference type="Pfam" id="PF13530">
    <property type="entry name" value="SCP2_2"/>
    <property type="match status" value="1"/>
</dbReference>
<dbReference type="SUPFAM" id="SSF55729">
    <property type="entry name" value="Acyl-CoA N-acyltransferases (Nat)"/>
    <property type="match status" value="1"/>
</dbReference>
<dbReference type="RefSeq" id="WP_144592004.1">
    <property type="nucleotide sequence ID" value="NZ_VJWX01000405.1"/>
</dbReference>
<dbReference type="InterPro" id="IPR016181">
    <property type="entry name" value="Acyl_CoA_acyltransferase"/>
</dbReference>
<dbReference type="InterPro" id="IPR000182">
    <property type="entry name" value="GNAT_dom"/>
</dbReference>
<dbReference type="InterPro" id="IPR025559">
    <property type="entry name" value="Eis_dom"/>
</dbReference>